<evidence type="ECO:0000313" key="3">
    <source>
        <dbReference type="Proteomes" id="UP000005143"/>
    </source>
</evidence>
<proteinExistence type="predicted"/>
<feature type="transmembrane region" description="Helical" evidence="1">
    <location>
        <begin position="34"/>
        <end position="53"/>
    </location>
</feature>
<comment type="caution">
    <text evidence="2">The sequence shown here is derived from an EMBL/GenBank/DDBJ whole genome shotgun (WGS) entry which is preliminary data.</text>
</comment>
<keyword evidence="1" id="KW-1133">Transmembrane helix</keyword>
<accession>H0E652</accession>
<feature type="transmembrane region" description="Helical" evidence="1">
    <location>
        <begin position="95"/>
        <end position="112"/>
    </location>
</feature>
<dbReference type="EMBL" id="AGUD01000200">
    <property type="protein sequence ID" value="EHN10821.1"/>
    <property type="molecule type" value="Genomic_DNA"/>
</dbReference>
<feature type="transmembrane region" description="Helical" evidence="1">
    <location>
        <begin position="65"/>
        <end position="83"/>
    </location>
</feature>
<keyword evidence="1" id="KW-0472">Membrane</keyword>
<sequence length="119" mass="12525">MTSNGLRTAAIVVGLAAIVWLVPGGGTGGEAVGATLGMLIMAAFVFLGVRVYRETRGRIELLGDAHRLLLYGGIGMIVVAMAARPRLVETGSGTILWIVLIGSAVAMLFAVFQRWRDVV</sequence>
<dbReference type="OrthoDB" id="5244736at2"/>
<protein>
    <submittedName>
        <fullName evidence="2">Uncharacterized protein</fullName>
    </submittedName>
</protein>
<gene>
    <name evidence="2" type="ORF">PAI11_23020</name>
</gene>
<keyword evidence="3" id="KW-1185">Reference proteome</keyword>
<evidence type="ECO:0000313" key="2">
    <source>
        <dbReference type="EMBL" id="EHN10821.1"/>
    </source>
</evidence>
<evidence type="ECO:0000256" key="1">
    <source>
        <dbReference type="SAM" id="Phobius"/>
    </source>
</evidence>
<dbReference type="RefSeq" id="WP_007575077.1">
    <property type="nucleotide sequence ID" value="NZ_AGUD01000200.1"/>
</dbReference>
<dbReference type="Proteomes" id="UP000005143">
    <property type="component" value="Unassembled WGS sequence"/>
</dbReference>
<keyword evidence="1" id="KW-0812">Transmembrane</keyword>
<organism evidence="2 3">
    <name type="scientific">Patulibacter medicamentivorans</name>
    <dbReference type="NCBI Taxonomy" id="1097667"/>
    <lineage>
        <taxon>Bacteria</taxon>
        <taxon>Bacillati</taxon>
        <taxon>Actinomycetota</taxon>
        <taxon>Thermoleophilia</taxon>
        <taxon>Solirubrobacterales</taxon>
        <taxon>Patulibacteraceae</taxon>
        <taxon>Patulibacter</taxon>
    </lineage>
</organism>
<reference evidence="2 3" key="1">
    <citation type="journal article" date="2013" name="Biodegradation">
        <title>Quantitative proteomic analysis of ibuprofen-degrading Patulibacter sp. strain I11.</title>
        <authorList>
            <person name="Almeida B."/>
            <person name="Kjeldal H."/>
            <person name="Lolas I."/>
            <person name="Knudsen A.D."/>
            <person name="Carvalho G."/>
            <person name="Nielsen K.L."/>
            <person name="Barreto Crespo M.T."/>
            <person name="Stensballe A."/>
            <person name="Nielsen J.L."/>
        </authorList>
    </citation>
    <scope>NUCLEOTIDE SEQUENCE [LARGE SCALE GENOMIC DNA]</scope>
    <source>
        <strain evidence="2 3">I11</strain>
    </source>
</reference>
<name>H0E652_9ACTN</name>
<dbReference type="AlphaFoldDB" id="H0E652"/>